<evidence type="ECO:0000256" key="1">
    <source>
        <dbReference type="SAM" id="MobiDB-lite"/>
    </source>
</evidence>
<sequence length="852" mass="98030">MSRGRRVVATGGLCVVMCLVFADHSSGQMETVFNVPGMFDYENDSGKLREAEIDFWITKIETHLKSFSTKMTKYDIIEKNFKRNLNDNDFNTSMEDPHDIVRALARDISRMIGKKEAALKRLMDTMENSGLDEARRSKASSMRSAAYLDARKLPRCQPNSPARDSDCIDLTNANPRFNVDINTTYSVIHVPRNVYHRAAEWQTDSEFIHDDVFDCRMRPWYIRAATSPKHMVILLDWSGSMTGLRREIAKHVVFSILDTLNDDDFFNIYKFAQDTEPVVPCLNDTLVQANTENVELFKGSLDEGKTEYIANLSLALTRAFELLRRYNDTSSGGDKCNQAIMLVTDGAPENYQEIFKKYNRPNMYVRLFTYLIGKEVTDDFYPLRKPPPRVPPAANFDEDDVIDDGGAANDANVTAEADDESLLVTSTPDDEQRQQLPTPTSTASSVLMREKREGGDQRESSFSNDDDDDEVTQVAVCHGVSCVNNCRDSTKLSDWLWEKKQRQKQRFRYLNFRNIKRAIDYNEKQWFESHGADKARMKMGAVDANYVRESYLNYLASGNLNGWPSPQAKREAFELTHVNTSCNASFRFWRLSSDDGKQKRQANILGVVGIDVPIADFQMLAPHHKLGVNGYFFMVTNNGHIMFHRDFRPVYKDYMLKPNYNSVDLFEVELEEGVEGLFANDTRLLKMREKIVRGENGFEKKLRVKVPLDNLKRVAVLEQDYGYFPVQREDSPEARRSMPDAPIFMPDSRSSASDGQFGVFPEYFSLTVNCTHRVYCSYHRKDIQRHRFETPEEELIHFLERMMKPPNFQWRPERVPLNDSDPGDKDLVQFLLFDAMATDVYNASDNGVKYDR</sequence>
<keyword evidence="5" id="KW-1185">Reference proteome</keyword>
<dbReference type="SMART" id="SM00327">
    <property type="entry name" value="VWA"/>
    <property type="match status" value="1"/>
</dbReference>
<feature type="signal peptide" evidence="2">
    <location>
        <begin position="1"/>
        <end position="27"/>
    </location>
</feature>
<dbReference type="PROSITE" id="PS50234">
    <property type="entry name" value="VWFA"/>
    <property type="match status" value="1"/>
</dbReference>
<dbReference type="EMBL" id="CAJPEX010002410">
    <property type="protein sequence ID" value="CAG0920951.1"/>
    <property type="molecule type" value="Genomic_DNA"/>
</dbReference>
<dbReference type="GO" id="GO:0005891">
    <property type="term" value="C:voltage-gated calcium channel complex"/>
    <property type="evidence" value="ECO:0007669"/>
    <property type="project" value="TreeGrafter"/>
</dbReference>
<dbReference type="PANTHER" id="PTHR10166">
    <property type="entry name" value="VOLTAGE-DEPENDENT CALCIUM CHANNEL SUBUNIT ALPHA-2/DELTA-RELATED"/>
    <property type="match status" value="1"/>
</dbReference>
<dbReference type="InterPro" id="IPR051173">
    <property type="entry name" value="Ca_channel_alpha-2/delta"/>
</dbReference>
<reference evidence="4" key="1">
    <citation type="submission" date="2020-11" db="EMBL/GenBank/DDBJ databases">
        <authorList>
            <person name="Tran Van P."/>
        </authorList>
    </citation>
    <scope>NUCLEOTIDE SEQUENCE</scope>
</reference>
<dbReference type="PANTHER" id="PTHR10166:SF37">
    <property type="entry name" value="STOLID, ISOFORM H"/>
    <property type="match status" value="1"/>
</dbReference>
<dbReference type="Proteomes" id="UP000678499">
    <property type="component" value="Unassembled WGS sequence"/>
</dbReference>
<dbReference type="SUPFAM" id="SSF53300">
    <property type="entry name" value="vWA-like"/>
    <property type="match status" value="1"/>
</dbReference>
<feature type="region of interest" description="Disordered" evidence="1">
    <location>
        <begin position="381"/>
        <end position="469"/>
    </location>
</feature>
<dbReference type="FunFam" id="3.40.50.410:FF:000007">
    <property type="entry name" value="Calcium voltage-gated channel auxiliary subunit alpha2delta 3"/>
    <property type="match status" value="1"/>
</dbReference>
<feature type="domain" description="VWFA" evidence="3">
    <location>
        <begin position="230"/>
        <end position="385"/>
    </location>
</feature>
<dbReference type="InterPro" id="IPR002035">
    <property type="entry name" value="VWF_A"/>
</dbReference>
<protein>
    <recommendedName>
        <fullName evidence="3">VWFA domain-containing protein</fullName>
    </recommendedName>
</protein>
<evidence type="ECO:0000259" key="3">
    <source>
        <dbReference type="PROSITE" id="PS50234"/>
    </source>
</evidence>
<dbReference type="EMBL" id="OA884447">
    <property type="protein sequence ID" value="CAD7280799.1"/>
    <property type="molecule type" value="Genomic_DNA"/>
</dbReference>
<accession>A0A7R9BT69</accession>
<evidence type="ECO:0000313" key="4">
    <source>
        <dbReference type="EMBL" id="CAD7280799.1"/>
    </source>
</evidence>
<feature type="chain" id="PRO_5036403034" description="VWFA domain-containing protein" evidence="2">
    <location>
        <begin position="28"/>
        <end position="852"/>
    </location>
</feature>
<evidence type="ECO:0000313" key="5">
    <source>
        <dbReference type="Proteomes" id="UP000678499"/>
    </source>
</evidence>
<feature type="compositionally biased region" description="Basic and acidic residues" evidence="1">
    <location>
        <begin position="448"/>
        <end position="459"/>
    </location>
</feature>
<dbReference type="Gene3D" id="3.40.50.410">
    <property type="entry name" value="von Willebrand factor, type A domain"/>
    <property type="match status" value="1"/>
</dbReference>
<dbReference type="InterPro" id="IPR036465">
    <property type="entry name" value="vWFA_dom_sf"/>
</dbReference>
<gene>
    <name evidence="4" type="ORF">NMOB1V02_LOCUS8456</name>
</gene>
<dbReference type="Gene3D" id="3.30.450.20">
    <property type="entry name" value="PAS domain"/>
    <property type="match status" value="1"/>
</dbReference>
<keyword evidence="2" id="KW-0732">Signal</keyword>
<evidence type="ECO:0000256" key="2">
    <source>
        <dbReference type="SAM" id="SignalP"/>
    </source>
</evidence>
<dbReference type="Pfam" id="PF00092">
    <property type="entry name" value="VWA"/>
    <property type="match status" value="1"/>
</dbReference>
<feature type="compositionally biased region" description="Polar residues" evidence="1">
    <location>
        <begin position="434"/>
        <end position="445"/>
    </location>
</feature>
<dbReference type="OrthoDB" id="10054666at2759"/>
<proteinExistence type="predicted"/>
<name>A0A7R9BT69_9CRUS</name>
<dbReference type="AlphaFoldDB" id="A0A7R9BT69"/>
<dbReference type="GO" id="GO:0005245">
    <property type="term" value="F:voltage-gated calcium channel activity"/>
    <property type="evidence" value="ECO:0007669"/>
    <property type="project" value="TreeGrafter"/>
</dbReference>
<organism evidence="4">
    <name type="scientific">Notodromas monacha</name>
    <dbReference type="NCBI Taxonomy" id="399045"/>
    <lineage>
        <taxon>Eukaryota</taxon>
        <taxon>Metazoa</taxon>
        <taxon>Ecdysozoa</taxon>
        <taxon>Arthropoda</taxon>
        <taxon>Crustacea</taxon>
        <taxon>Oligostraca</taxon>
        <taxon>Ostracoda</taxon>
        <taxon>Podocopa</taxon>
        <taxon>Podocopida</taxon>
        <taxon>Cypridocopina</taxon>
        <taxon>Cypridoidea</taxon>
        <taxon>Cyprididae</taxon>
        <taxon>Notodromas</taxon>
    </lineage>
</organism>